<dbReference type="GO" id="GO:0016746">
    <property type="term" value="F:acyltransferase activity"/>
    <property type="evidence" value="ECO:0007669"/>
    <property type="project" value="UniProtKB-KW"/>
</dbReference>
<dbReference type="InterPro" id="IPR050179">
    <property type="entry name" value="Trans_hexapeptide_repeat"/>
</dbReference>
<dbReference type="CDD" id="cd03349">
    <property type="entry name" value="LbH_XAT"/>
    <property type="match status" value="1"/>
</dbReference>
<dbReference type="RefSeq" id="WP_210851398.1">
    <property type="nucleotide sequence ID" value="NZ_JAGQDD010000001.1"/>
</dbReference>
<organism evidence="5 6">
    <name type="scientific">Ideonella alba</name>
    <dbReference type="NCBI Taxonomy" id="2824118"/>
    <lineage>
        <taxon>Bacteria</taxon>
        <taxon>Pseudomonadati</taxon>
        <taxon>Pseudomonadota</taxon>
        <taxon>Betaproteobacteria</taxon>
        <taxon>Burkholderiales</taxon>
        <taxon>Sphaerotilaceae</taxon>
        <taxon>Ideonella</taxon>
    </lineage>
</organism>
<dbReference type="InterPro" id="IPR011004">
    <property type="entry name" value="Trimer_LpxA-like_sf"/>
</dbReference>
<dbReference type="EMBL" id="JAGQDD010000001">
    <property type="protein sequence ID" value="MBQ0929159.1"/>
    <property type="molecule type" value="Genomic_DNA"/>
</dbReference>
<dbReference type="InterPro" id="IPR018357">
    <property type="entry name" value="Hexapep_transf_CS"/>
</dbReference>
<dbReference type="InterPro" id="IPR001451">
    <property type="entry name" value="Hexapep"/>
</dbReference>
<name>A0A940YFR0_9BURK</name>
<sequence>MPIKLTSGLIDKMAARGVSTLLSPGATLPDNVVFEPPCSLKWMQVAHSLHLGAFSYAVSGFYFGCRIGRYCSFGENVQIGRHPHPMHWFSTSPFFYQDFKSVLDMPPPDGHTMQPGKDFPRTAPPVTAKLTTIGNDVWIGHGAFILPGVTIGDGAVIAAMSVVTKDVPPYAVVAGSPAVVKKYRFRDKRVERMLRTRWWEFAPWDLKGAPVDQFPAFLDFVEQLRADGKQTYQPEKIQLSSLT</sequence>
<reference evidence="5 6" key="1">
    <citation type="submission" date="2021-04" db="EMBL/GenBank/DDBJ databases">
        <title>The genome sequence of Ideonella sp. 3Y2.</title>
        <authorList>
            <person name="Liu Y."/>
        </authorList>
    </citation>
    <scope>NUCLEOTIDE SEQUENCE [LARGE SCALE GENOMIC DNA]</scope>
    <source>
        <strain evidence="5 6">3Y2</strain>
    </source>
</reference>
<dbReference type="AlphaFoldDB" id="A0A940YFR0"/>
<proteinExistence type="inferred from homology"/>
<keyword evidence="2" id="KW-0808">Transferase</keyword>
<dbReference type="PANTHER" id="PTHR43300:SF11">
    <property type="entry name" value="ACETYLTRANSFERASE RV3034C-RELATED"/>
    <property type="match status" value="1"/>
</dbReference>
<evidence type="ECO:0000256" key="4">
    <source>
        <dbReference type="ARBA" id="ARBA00023315"/>
    </source>
</evidence>
<dbReference type="PROSITE" id="PS00101">
    <property type="entry name" value="HEXAPEP_TRANSFERASES"/>
    <property type="match status" value="1"/>
</dbReference>
<evidence type="ECO:0000256" key="3">
    <source>
        <dbReference type="ARBA" id="ARBA00022737"/>
    </source>
</evidence>
<keyword evidence="4" id="KW-0012">Acyltransferase</keyword>
<dbReference type="PANTHER" id="PTHR43300">
    <property type="entry name" value="ACETYLTRANSFERASE"/>
    <property type="match status" value="1"/>
</dbReference>
<accession>A0A940YFR0</accession>
<evidence type="ECO:0000256" key="2">
    <source>
        <dbReference type="ARBA" id="ARBA00022679"/>
    </source>
</evidence>
<dbReference type="Proteomes" id="UP000676246">
    <property type="component" value="Unassembled WGS sequence"/>
</dbReference>
<keyword evidence="6" id="KW-1185">Reference proteome</keyword>
<evidence type="ECO:0000313" key="5">
    <source>
        <dbReference type="EMBL" id="MBQ0929159.1"/>
    </source>
</evidence>
<evidence type="ECO:0000256" key="1">
    <source>
        <dbReference type="ARBA" id="ARBA00007274"/>
    </source>
</evidence>
<comment type="caution">
    <text evidence="5">The sequence shown here is derived from an EMBL/GenBank/DDBJ whole genome shotgun (WGS) entry which is preliminary data.</text>
</comment>
<comment type="similarity">
    <text evidence="1">Belongs to the transferase hexapeptide repeat family.</text>
</comment>
<keyword evidence="3" id="KW-0677">Repeat</keyword>
<dbReference type="Pfam" id="PF00132">
    <property type="entry name" value="Hexapep"/>
    <property type="match status" value="1"/>
</dbReference>
<evidence type="ECO:0000313" key="6">
    <source>
        <dbReference type="Proteomes" id="UP000676246"/>
    </source>
</evidence>
<gene>
    <name evidence="5" type="ORF">KAK03_01580</name>
</gene>
<dbReference type="Gene3D" id="2.160.10.10">
    <property type="entry name" value="Hexapeptide repeat proteins"/>
    <property type="match status" value="1"/>
</dbReference>
<dbReference type="SUPFAM" id="SSF51161">
    <property type="entry name" value="Trimeric LpxA-like enzymes"/>
    <property type="match status" value="1"/>
</dbReference>
<protein>
    <submittedName>
        <fullName evidence="5">CatB-related O-acetyltransferase</fullName>
    </submittedName>
</protein>